<proteinExistence type="inferred from homology"/>
<dbReference type="NCBIfam" id="TIGR00756">
    <property type="entry name" value="PPR"/>
    <property type="match status" value="5"/>
</dbReference>
<dbReference type="PROSITE" id="PS50110">
    <property type="entry name" value="RESPONSE_REGULATORY"/>
    <property type="match status" value="1"/>
</dbReference>
<dbReference type="InterPro" id="IPR011006">
    <property type="entry name" value="CheY-like_superfamily"/>
</dbReference>
<feature type="repeat" description="PPR" evidence="4">
    <location>
        <begin position="205"/>
        <end position="239"/>
    </location>
</feature>
<feature type="repeat" description="PPR" evidence="4">
    <location>
        <begin position="694"/>
        <end position="728"/>
    </location>
</feature>
<organism evidence="6">
    <name type="scientific">Sesamum angustifolium</name>
    <dbReference type="NCBI Taxonomy" id="2727405"/>
    <lineage>
        <taxon>Eukaryota</taxon>
        <taxon>Viridiplantae</taxon>
        <taxon>Streptophyta</taxon>
        <taxon>Embryophyta</taxon>
        <taxon>Tracheophyta</taxon>
        <taxon>Spermatophyta</taxon>
        <taxon>Magnoliopsida</taxon>
        <taxon>eudicotyledons</taxon>
        <taxon>Gunneridae</taxon>
        <taxon>Pentapetalae</taxon>
        <taxon>asterids</taxon>
        <taxon>lamiids</taxon>
        <taxon>Lamiales</taxon>
        <taxon>Pedaliaceae</taxon>
        <taxon>Sesamum</taxon>
    </lineage>
</organism>
<dbReference type="Pfam" id="PF20431">
    <property type="entry name" value="E_motif"/>
    <property type="match status" value="1"/>
</dbReference>
<dbReference type="AlphaFoldDB" id="A0AAW2PTH0"/>
<evidence type="ECO:0000259" key="5">
    <source>
        <dbReference type="PROSITE" id="PS50110"/>
    </source>
</evidence>
<comment type="similarity">
    <text evidence="2">Belongs to the PPR family. PCMP-E subfamily.</text>
</comment>
<accession>A0AAW2PTH0</accession>
<feature type="repeat" description="PPR" evidence="4">
    <location>
        <begin position="356"/>
        <end position="390"/>
    </location>
</feature>
<dbReference type="PANTHER" id="PTHR47926:SF347">
    <property type="entry name" value="PENTATRICOPEPTIDE REPEAT-CONTAINING PROTEIN"/>
    <property type="match status" value="1"/>
</dbReference>
<dbReference type="GO" id="GO:0009451">
    <property type="term" value="P:RNA modification"/>
    <property type="evidence" value="ECO:0007669"/>
    <property type="project" value="InterPro"/>
</dbReference>
<evidence type="ECO:0000256" key="3">
    <source>
        <dbReference type="PROSITE-ProRule" id="PRU00169"/>
    </source>
</evidence>
<dbReference type="Pfam" id="PF01535">
    <property type="entry name" value="PPR"/>
    <property type="match status" value="3"/>
</dbReference>
<dbReference type="EMBL" id="JACGWK010000004">
    <property type="protein sequence ID" value="KAL0359099.1"/>
    <property type="molecule type" value="Genomic_DNA"/>
</dbReference>
<dbReference type="GO" id="GO:0000160">
    <property type="term" value="P:phosphorelay signal transduction system"/>
    <property type="evidence" value="ECO:0007669"/>
    <property type="project" value="InterPro"/>
</dbReference>
<dbReference type="FunFam" id="1.25.40.10:FF:000285">
    <property type="entry name" value="Pentatricopeptide repeat-containing protein, chloroplastic"/>
    <property type="match status" value="1"/>
</dbReference>
<protein>
    <submittedName>
        <fullName evidence="6">Pentatricopeptide repeat-containing protein</fullName>
    </submittedName>
</protein>
<dbReference type="SMART" id="SM00448">
    <property type="entry name" value="REC"/>
    <property type="match status" value="1"/>
</dbReference>
<dbReference type="FunFam" id="1.25.40.10:FF:000196">
    <property type="entry name" value="Pentatricopeptide repeat-containing protein At4g14850"/>
    <property type="match status" value="1"/>
</dbReference>
<dbReference type="SUPFAM" id="SSF52172">
    <property type="entry name" value="CheY-like"/>
    <property type="match status" value="1"/>
</dbReference>
<dbReference type="InterPro" id="IPR011990">
    <property type="entry name" value="TPR-like_helical_dom_sf"/>
</dbReference>
<dbReference type="Gene3D" id="1.25.40.10">
    <property type="entry name" value="Tetratricopeptide repeat domain"/>
    <property type="match status" value="5"/>
</dbReference>
<reference evidence="6" key="2">
    <citation type="journal article" date="2024" name="Plant">
        <title>Genomic evolution and insights into agronomic trait innovations of Sesamum species.</title>
        <authorList>
            <person name="Miao H."/>
            <person name="Wang L."/>
            <person name="Qu L."/>
            <person name="Liu H."/>
            <person name="Sun Y."/>
            <person name="Le M."/>
            <person name="Wang Q."/>
            <person name="Wei S."/>
            <person name="Zheng Y."/>
            <person name="Lin W."/>
            <person name="Duan Y."/>
            <person name="Cao H."/>
            <person name="Xiong S."/>
            <person name="Wang X."/>
            <person name="Wei L."/>
            <person name="Li C."/>
            <person name="Ma Q."/>
            <person name="Ju M."/>
            <person name="Zhao R."/>
            <person name="Li G."/>
            <person name="Mu C."/>
            <person name="Tian Q."/>
            <person name="Mei H."/>
            <person name="Zhang T."/>
            <person name="Gao T."/>
            <person name="Zhang H."/>
        </authorList>
    </citation>
    <scope>NUCLEOTIDE SEQUENCE</scope>
    <source>
        <strain evidence="6">G01</strain>
    </source>
</reference>
<dbReference type="InterPro" id="IPR001789">
    <property type="entry name" value="Sig_transdc_resp-reg_receiver"/>
</dbReference>
<dbReference type="PANTHER" id="PTHR47926">
    <property type="entry name" value="PENTATRICOPEPTIDE REPEAT-CONTAINING PROTEIN"/>
    <property type="match status" value="1"/>
</dbReference>
<dbReference type="Pfam" id="PF13041">
    <property type="entry name" value="PPR_2"/>
    <property type="match status" value="3"/>
</dbReference>
<feature type="repeat" description="PPR" evidence="4">
    <location>
        <begin position="457"/>
        <end position="491"/>
    </location>
</feature>
<feature type="repeat" description="PPR" evidence="4">
    <location>
        <begin position="558"/>
        <end position="592"/>
    </location>
</feature>
<dbReference type="FunFam" id="1.25.40.10:FF:000090">
    <property type="entry name" value="Pentatricopeptide repeat-containing protein, chloroplastic"/>
    <property type="match status" value="1"/>
</dbReference>
<feature type="domain" description="Response regulatory" evidence="5">
    <location>
        <begin position="12"/>
        <end position="140"/>
    </location>
</feature>
<dbReference type="InterPro" id="IPR046960">
    <property type="entry name" value="PPR_At4g14850-like_plant"/>
</dbReference>
<comment type="caution">
    <text evidence="6">The sequence shown here is derived from an EMBL/GenBank/DDBJ whole genome shotgun (WGS) entry which is preliminary data.</text>
</comment>
<feature type="repeat" description="PPR" evidence="4">
    <location>
        <begin position="659"/>
        <end position="693"/>
    </location>
</feature>
<gene>
    <name evidence="6" type="ORF">Sangu_0759300</name>
</gene>
<sequence>MDSGAVHLEEPHVLAVDDNSLDRKIVEKLLKNSSCKVTTAENAQRALEYLGLVDGNQTSATHNASKVSMIITDYCMPGMTGYELLKKIKLFYFENISLSVNHVNANIKALVQQGRYQEALESYSKDPNFPLRTSRFTFPSLLKACASLSSFHYGGMLQSTIIKMGLSFDPYIITSLIRMYVKCGSLCSAVKLFDYVSKCEVSGEDVALWNSIIDGFSKNGFFEEGMVQFRRMQVLSVKPDGYTLCILLGMCNGFLGISRGKEIHGYVVRNTFDDDLFLYPLAKSERLELGSTTFSSVLTACSQGEDIEFGCQLHCDVVKTGFESDPYVSTSLLTFYSKCGFVEDAERVFYLVRDREVGLWNSMISAYVNCGCASDALDIYTEMRLTQVAPDSFTISNALIACSMIGLFYLGTMIHGELMKRPLNDNLAVPSALLTMYSRLGSLEDAYRVFIQMKEKDVVAWGSMISGSCENKKFNKVLELYKTMESDGVKPDANVIASAIIACVGLREGKLGCCFHGLAIKDGLDLDSFIGSTLIEFYSKCGQPDMARNAFSSVLQKNLVVWNSLISCYSQNGLPDISITLLPQILQDGLYLDSVSITTVLAAVSQMAALLKGKTIHGYHIRFQLPSEIQVENALLDMYIKCGCFTYAQRVFHSMSNRDVVAWNSMMSGYGSHGECHKAIHLFHEMRNSGTAPDEITFLSLISSCNHCGFIDEGLNLFQLMREHSIKPKMEHYVNIVDLLGRAGRLNDACGFIENMAIAPDRGIWLSLLSACRVHQNVELGELAAHNLFKMEPTRGSNYIQLLNLYVEAGLKEKAANLRTMMRQKGLTKLPGCSWIEVKNKVDVFFSGDSSSPRTVKIYETLDSLRNSMKRKECDHEAEEVVLTDSEANAKIKTKYKHKSDKVDVVWSMLLRLWQLKFLLLG</sequence>
<reference evidence="6" key="1">
    <citation type="submission" date="2020-06" db="EMBL/GenBank/DDBJ databases">
        <authorList>
            <person name="Li T."/>
            <person name="Hu X."/>
            <person name="Zhang T."/>
            <person name="Song X."/>
            <person name="Zhang H."/>
            <person name="Dai N."/>
            <person name="Sheng W."/>
            <person name="Hou X."/>
            <person name="Wei L."/>
        </authorList>
    </citation>
    <scope>NUCLEOTIDE SEQUENCE</scope>
    <source>
        <strain evidence="6">G01</strain>
        <tissue evidence="6">Leaf</tissue>
    </source>
</reference>
<dbReference type="Gene3D" id="3.40.50.2300">
    <property type="match status" value="1"/>
</dbReference>
<keyword evidence="1" id="KW-0677">Repeat</keyword>
<feature type="modified residue" description="4-aspartylphosphate" evidence="3">
    <location>
        <position position="73"/>
    </location>
</feature>
<name>A0AAW2PTH0_9LAMI</name>
<evidence type="ECO:0000256" key="1">
    <source>
        <dbReference type="ARBA" id="ARBA00022737"/>
    </source>
</evidence>
<dbReference type="InterPro" id="IPR002885">
    <property type="entry name" value="PPR_rpt"/>
</dbReference>
<keyword evidence="3" id="KW-0597">Phosphoprotein</keyword>
<dbReference type="GO" id="GO:0003723">
    <property type="term" value="F:RNA binding"/>
    <property type="evidence" value="ECO:0007669"/>
    <property type="project" value="InterPro"/>
</dbReference>
<dbReference type="InterPro" id="IPR046848">
    <property type="entry name" value="E_motif"/>
</dbReference>
<dbReference type="PROSITE" id="PS51375">
    <property type="entry name" value="PPR"/>
    <property type="match status" value="6"/>
</dbReference>
<dbReference type="Pfam" id="PF00072">
    <property type="entry name" value="Response_reg"/>
    <property type="match status" value="1"/>
</dbReference>
<evidence type="ECO:0000256" key="4">
    <source>
        <dbReference type="PROSITE-ProRule" id="PRU00708"/>
    </source>
</evidence>
<evidence type="ECO:0000256" key="2">
    <source>
        <dbReference type="ARBA" id="ARBA00061659"/>
    </source>
</evidence>
<dbReference type="FunFam" id="1.25.40.10:FF:000682">
    <property type="entry name" value="Pentatricopeptide repeat-containing protein At3g16610"/>
    <property type="match status" value="1"/>
</dbReference>
<evidence type="ECO:0000313" key="6">
    <source>
        <dbReference type="EMBL" id="KAL0359099.1"/>
    </source>
</evidence>